<keyword evidence="9 13" id="KW-0798">TonB box</keyword>
<dbReference type="Proteomes" id="UP000473531">
    <property type="component" value="Unassembled WGS sequence"/>
</dbReference>
<gene>
    <name evidence="17" type="ORF">GRI44_02575</name>
</gene>
<keyword evidence="10 12" id="KW-0472">Membrane</keyword>
<evidence type="ECO:0000256" key="11">
    <source>
        <dbReference type="ARBA" id="ARBA00023237"/>
    </source>
</evidence>
<keyword evidence="4" id="KW-0410">Iron transport</keyword>
<comment type="subcellular location">
    <subcellularLocation>
        <location evidence="1 12">Cell outer membrane</location>
        <topology evidence="1 12">Multi-pass membrane protein</topology>
    </subcellularLocation>
</comment>
<sequence>MKFLNVLKGSAAFSVMAFAGLAAPAIAQDAASQQAAANEEADDTMIVVTAVARGQNQLESSVSVSSIDADAIADLNPSSSADLIRQLPGIRSEASGGEGNANIAIRGLPVSTGGARYIQLQEDGLPVLEFGDIIFGNADNFLRADRNVGRVEAVRGGSASTFASNAPGGVINFISKTGREEGGAFAFTAGLDHDSYRVDFDAGKSIGPDTYFHVGGYARVGEGPRDLGYRGSKGGQIKANLTKEFSGGYVRVYGKYLDDSTATILPYPVMVTGTGSDPDYSSIPNFDVRTAALQSRFITNSLTLDGDNNPRSYNMRDGLSVVSKSVGLEAEVDFGGGWVMTERFRYAANSGGFTSPFPASVGNAQDVADGVGGAGSNLFFASGPASGQQITDPASLGGNGLITSVVLFNTRLNNLDNMTNDLRLSNEFDLGGNSVAFTAGFYGSRQKIDTDWLWTSFLQTTEGGGNSVLIDVQDAGGNLVTQNGTVGFGASFFGNCCRRNYDVTYKTYAPFVSLGFEAGNLTLDGSIRYDFGNAKGSISGADTGFGNGVTSFDFNNDNSIDPAEAETSIIPAGSAAPVDYNFSYLSFSVGANYLLTDDLSVFARYSDGGRHIADRALFSPAVSVIDGSIPSEDGVIADVKQLEGGFKYRSGGLGLYATGFFAKTAENNIEIAPLQVIVREFEAYGVELEGRYRMGPFSLSAGATWTDAQIKNDTNAALIGNTPRRQADLIFQGSAQYDSDFFTVGVNAVGTTESFAQDNNDLVLPGYTQVNAFLAVRPVEDIEFSLNATNLFDTTGFTESEEGSIPGNNIIRARSIAGRTISASVRLDF</sequence>
<reference evidence="17 18" key="1">
    <citation type="submission" date="2019-12" db="EMBL/GenBank/DDBJ databases">
        <title>Genomic-based taxomic classification of the family Erythrobacteraceae.</title>
        <authorList>
            <person name="Xu L."/>
        </authorList>
    </citation>
    <scope>NUCLEOTIDE SEQUENCE [LARGE SCALE GENOMIC DNA]</scope>
    <source>
        <strain evidence="17 18">KCTC 52259</strain>
    </source>
</reference>
<evidence type="ECO:0000256" key="4">
    <source>
        <dbReference type="ARBA" id="ARBA00022496"/>
    </source>
</evidence>
<dbReference type="SUPFAM" id="SSF56935">
    <property type="entry name" value="Porins"/>
    <property type="match status" value="1"/>
</dbReference>
<evidence type="ECO:0000256" key="10">
    <source>
        <dbReference type="ARBA" id="ARBA00023136"/>
    </source>
</evidence>
<evidence type="ECO:0000259" key="16">
    <source>
        <dbReference type="Pfam" id="PF07715"/>
    </source>
</evidence>
<dbReference type="PANTHER" id="PTHR32552:SF89">
    <property type="entry name" value="CATECHOLATE SIDEROPHORE RECEPTOR FIU"/>
    <property type="match status" value="1"/>
</dbReference>
<evidence type="ECO:0000259" key="15">
    <source>
        <dbReference type="Pfam" id="PF00593"/>
    </source>
</evidence>
<evidence type="ECO:0000256" key="9">
    <source>
        <dbReference type="ARBA" id="ARBA00023077"/>
    </source>
</evidence>
<evidence type="ECO:0000256" key="2">
    <source>
        <dbReference type="ARBA" id="ARBA00022448"/>
    </source>
</evidence>
<dbReference type="PANTHER" id="PTHR32552">
    <property type="entry name" value="FERRICHROME IRON RECEPTOR-RELATED"/>
    <property type="match status" value="1"/>
</dbReference>
<dbReference type="RefSeq" id="WP_160599894.1">
    <property type="nucleotide sequence ID" value="NZ_WTYU01000001.1"/>
</dbReference>
<comment type="caution">
    <text evidence="17">The sequence shown here is derived from an EMBL/GenBank/DDBJ whole genome shotgun (WGS) entry which is preliminary data.</text>
</comment>
<dbReference type="OrthoDB" id="7386960at2"/>
<dbReference type="Pfam" id="PF07715">
    <property type="entry name" value="Plug"/>
    <property type="match status" value="1"/>
</dbReference>
<feature type="domain" description="TonB-dependent receptor plug" evidence="16">
    <location>
        <begin position="58"/>
        <end position="170"/>
    </location>
</feature>
<keyword evidence="5 12" id="KW-0812">Transmembrane</keyword>
<proteinExistence type="inferred from homology"/>
<evidence type="ECO:0000256" key="8">
    <source>
        <dbReference type="ARBA" id="ARBA00023065"/>
    </source>
</evidence>
<evidence type="ECO:0000256" key="5">
    <source>
        <dbReference type="ARBA" id="ARBA00022692"/>
    </source>
</evidence>
<protein>
    <submittedName>
        <fullName evidence="17">TonB-dependent receptor</fullName>
    </submittedName>
</protein>
<dbReference type="Gene3D" id="2.40.170.20">
    <property type="entry name" value="TonB-dependent receptor, beta-barrel domain"/>
    <property type="match status" value="1"/>
</dbReference>
<keyword evidence="6 14" id="KW-0732">Signal</keyword>
<evidence type="ECO:0000313" key="18">
    <source>
        <dbReference type="Proteomes" id="UP000473531"/>
    </source>
</evidence>
<feature type="signal peptide" evidence="14">
    <location>
        <begin position="1"/>
        <end position="27"/>
    </location>
</feature>
<evidence type="ECO:0000256" key="12">
    <source>
        <dbReference type="PROSITE-ProRule" id="PRU01360"/>
    </source>
</evidence>
<evidence type="ECO:0000313" key="17">
    <source>
        <dbReference type="EMBL" id="MXP13638.1"/>
    </source>
</evidence>
<dbReference type="InterPro" id="IPR039426">
    <property type="entry name" value="TonB-dep_rcpt-like"/>
</dbReference>
<dbReference type="InterPro" id="IPR012910">
    <property type="entry name" value="Plug_dom"/>
</dbReference>
<keyword evidence="17" id="KW-0675">Receptor</keyword>
<dbReference type="EMBL" id="WTYU01000001">
    <property type="protein sequence ID" value="MXP13638.1"/>
    <property type="molecule type" value="Genomic_DNA"/>
</dbReference>
<keyword evidence="8" id="KW-0406">Ion transport</keyword>
<dbReference type="Pfam" id="PF00593">
    <property type="entry name" value="TonB_dep_Rec_b-barrel"/>
    <property type="match status" value="1"/>
</dbReference>
<dbReference type="InterPro" id="IPR000531">
    <property type="entry name" value="Beta-barrel_TonB"/>
</dbReference>
<dbReference type="AlphaFoldDB" id="A0A6L7GF19"/>
<evidence type="ECO:0000256" key="1">
    <source>
        <dbReference type="ARBA" id="ARBA00004571"/>
    </source>
</evidence>
<name>A0A6L7GF19_9SPHN</name>
<evidence type="ECO:0000256" key="3">
    <source>
        <dbReference type="ARBA" id="ARBA00022452"/>
    </source>
</evidence>
<keyword evidence="2 12" id="KW-0813">Transport</keyword>
<dbReference type="GO" id="GO:0009279">
    <property type="term" value="C:cell outer membrane"/>
    <property type="evidence" value="ECO:0007669"/>
    <property type="project" value="UniProtKB-SubCell"/>
</dbReference>
<evidence type="ECO:0000256" key="14">
    <source>
        <dbReference type="SAM" id="SignalP"/>
    </source>
</evidence>
<comment type="similarity">
    <text evidence="12 13">Belongs to the TonB-dependent receptor family.</text>
</comment>
<feature type="chain" id="PRO_5026802412" evidence="14">
    <location>
        <begin position="28"/>
        <end position="829"/>
    </location>
</feature>
<evidence type="ECO:0000256" key="13">
    <source>
        <dbReference type="RuleBase" id="RU003357"/>
    </source>
</evidence>
<dbReference type="InterPro" id="IPR037066">
    <property type="entry name" value="Plug_dom_sf"/>
</dbReference>
<keyword evidence="3 12" id="KW-1134">Transmembrane beta strand</keyword>
<keyword evidence="7" id="KW-0408">Iron</keyword>
<feature type="domain" description="TonB-dependent receptor-like beta-barrel" evidence="15">
    <location>
        <begin position="297"/>
        <end position="791"/>
    </location>
</feature>
<evidence type="ECO:0000256" key="6">
    <source>
        <dbReference type="ARBA" id="ARBA00022729"/>
    </source>
</evidence>
<keyword evidence="18" id="KW-1185">Reference proteome</keyword>
<organism evidence="17 18">
    <name type="scientific">Allopontixanthobacter confluentis</name>
    <dbReference type="NCBI Taxonomy" id="1849021"/>
    <lineage>
        <taxon>Bacteria</taxon>
        <taxon>Pseudomonadati</taxon>
        <taxon>Pseudomonadota</taxon>
        <taxon>Alphaproteobacteria</taxon>
        <taxon>Sphingomonadales</taxon>
        <taxon>Erythrobacteraceae</taxon>
        <taxon>Allopontixanthobacter</taxon>
    </lineage>
</organism>
<dbReference type="GO" id="GO:0015344">
    <property type="term" value="F:siderophore uptake transmembrane transporter activity"/>
    <property type="evidence" value="ECO:0007669"/>
    <property type="project" value="TreeGrafter"/>
</dbReference>
<evidence type="ECO:0000256" key="7">
    <source>
        <dbReference type="ARBA" id="ARBA00023004"/>
    </source>
</evidence>
<dbReference type="PROSITE" id="PS52016">
    <property type="entry name" value="TONB_DEPENDENT_REC_3"/>
    <property type="match status" value="1"/>
</dbReference>
<dbReference type="Gene3D" id="2.170.130.10">
    <property type="entry name" value="TonB-dependent receptor, plug domain"/>
    <property type="match status" value="1"/>
</dbReference>
<dbReference type="InterPro" id="IPR036942">
    <property type="entry name" value="Beta-barrel_TonB_sf"/>
</dbReference>
<keyword evidence="11 12" id="KW-0998">Cell outer membrane</keyword>
<accession>A0A6L7GF19</accession>